<accession>K2BCI7</accession>
<keyword evidence="1" id="KW-0472">Membrane</keyword>
<sequence>MQNNKLLFLLILVWFLILYHAFVLIKIRKKGKIIKNEENEIISLFFSKVNKLPAFIEIMKKYVNYPDVFEELIHLHKLWIIYNISSIYDLLSLNSRINKEFIFLMKLSAKIQDIHKDWNFLYIKNYILFYEKDIEKEISEISSKIENYNKLLKIKNYLLIWLLFPISEKIEL</sequence>
<gene>
    <name evidence="2" type="ORF">ACD_49C00038G0037</name>
</gene>
<evidence type="ECO:0000313" key="2">
    <source>
        <dbReference type="EMBL" id="EKD66503.1"/>
    </source>
</evidence>
<organism evidence="2">
    <name type="scientific">uncultured bacterium</name>
    <name type="common">gcode 4</name>
    <dbReference type="NCBI Taxonomy" id="1234023"/>
    <lineage>
        <taxon>Bacteria</taxon>
        <taxon>environmental samples</taxon>
    </lineage>
</organism>
<keyword evidence="1" id="KW-1133">Transmembrane helix</keyword>
<dbReference type="EMBL" id="AMFJ01021624">
    <property type="protein sequence ID" value="EKD66503.1"/>
    <property type="molecule type" value="Genomic_DNA"/>
</dbReference>
<protein>
    <submittedName>
        <fullName evidence="2">Uncharacterized protein</fullName>
    </submittedName>
</protein>
<keyword evidence="1" id="KW-0812">Transmembrane</keyword>
<dbReference type="AlphaFoldDB" id="K2BCI7"/>
<proteinExistence type="predicted"/>
<evidence type="ECO:0000256" key="1">
    <source>
        <dbReference type="SAM" id="Phobius"/>
    </source>
</evidence>
<reference evidence="2" key="1">
    <citation type="journal article" date="2012" name="Science">
        <title>Fermentation, hydrogen, and sulfur metabolism in multiple uncultivated bacterial phyla.</title>
        <authorList>
            <person name="Wrighton K.C."/>
            <person name="Thomas B.C."/>
            <person name="Sharon I."/>
            <person name="Miller C.S."/>
            <person name="Castelle C.J."/>
            <person name="VerBerkmoes N.C."/>
            <person name="Wilkins M.J."/>
            <person name="Hettich R.L."/>
            <person name="Lipton M.S."/>
            <person name="Williams K.H."/>
            <person name="Long P.E."/>
            <person name="Banfield J.F."/>
        </authorList>
    </citation>
    <scope>NUCLEOTIDE SEQUENCE [LARGE SCALE GENOMIC DNA]</scope>
</reference>
<name>K2BCI7_9BACT</name>
<comment type="caution">
    <text evidence="2">The sequence shown here is derived from an EMBL/GenBank/DDBJ whole genome shotgun (WGS) entry which is preliminary data.</text>
</comment>
<feature type="transmembrane region" description="Helical" evidence="1">
    <location>
        <begin position="6"/>
        <end position="25"/>
    </location>
</feature>